<organism evidence="3 4">
    <name type="scientific">Fusibacter tunisiensis</name>
    <dbReference type="NCBI Taxonomy" id="1008308"/>
    <lineage>
        <taxon>Bacteria</taxon>
        <taxon>Bacillati</taxon>
        <taxon>Bacillota</taxon>
        <taxon>Clostridia</taxon>
        <taxon>Eubacteriales</taxon>
        <taxon>Eubacteriales Family XII. Incertae Sedis</taxon>
        <taxon>Fusibacter</taxon>
    </lineage>
</organism>
<dbReference type="RefSeq" id="WP_204662977.1">
    <property type="nucleotide sequence ID" value="NZ_JAFBDT010000005.1"/>
</dbReference>
<dbReference type="EMBL" id="JAFBDT010000005">
    <property type="protein sequence ID" value="MBM7561453.1"/>
    <property type="molecule type" value="Genomic_DNA"/>
</dbReference>
<evidence type="ECO:0000313" key="3">
    <source>
        <dbReference type="EMBL" id="MBM7561453.1"/>
    </source>
</evidence>
<evidence type="ECO:0000313" key="4">
    <source>
        <dbReference type="Proteomes" id="UP000767854"/>
    </source>
</evidence>
<feature type="coiled-coil region" evidence="1">
    <location>
        <begin position="58"/>
        <end position="85"/>
    </location>
</feature>
<dbReference type="InterPro" id="IPR001387">
    <property type="entry name" value="Cro/C1-type_HTH"/>
</dbReference>
<keyword evidence="1" id="KW-0175">Coiled coil</keyword>
<dbReference type="SUPFAM" id="SSF47413">
    <property type="entry name" value="lambda repressor-like DNA-binding domains"/>
    <property type="match status" value="1"/>
</dbReference>
<name>A0ABS2MPY2_9FIRM</name>
<dbReference type="PROSITE" id="PS50943">
    <property type="entry name" value="HTH_CROC1"/>
    <property type="match status" value="1"/>
</dbReference>
<proteinExistence type="predicted"/>
<sequence length="197" mass="23240">MIGLEYILNLYNLQHIELAEKLGIKKQNINMWVKGRQNIPKKYLPVLEALFGIDQSYFGRELSEIDQLEIQKEKLKRDLKPVIKKHEQQFSLGEINDLVEVPIYDKEEMNAIERDIEKAKLVSKFKAAMDVVDNNPYLETYKLIVELLEKVQHESVLHKTIEALSHYYEVLPDWVSSEPEQEGFESEIFEVFDDHNY</sequence>
<dbReference type="Gene3D" id="1.10.260.40">
    <property type="entry name" value="lambda repressor-like DNA-binding domains"/>
    <property type="match status" value="1"/>
</dbReference>
<feature type="domain" description="HTH cro/C1-type" evidence="2">
    <location>
        <begin position="17"/>
        <end position="58"/>
    </location>
</feature>
<dbReference type="Pfam" id="PF01381">
    <property type="entry name" value="HTH_3"/>
    <property type="match status" value="1"/>
</dbReference>
<dbReference type="InterPro" id="IPR010982">
    <property type="entry name" value="Lambda_DNA-bd_dom_sf"/>
</dbReference>
<reference evidence="3 4" key="1">
    <citation type="submission" date="2021-01" db="EMBL/GenBank/DDBJ databases">
        <title>Genomic Encyclopedia of Type Strains, Phase IV (KMG-IV): sequencing the most valuable type-strain genomes for metagenomic binning, comparative biology and taxonomic classification.</title>
        <authorList>
            <person name="Goeker M."/>
        </authorList>
    </citation>
    <scope>NUCLEOTIDE SEQUENCE [LARGE SCALE GENOMIC DNA]</scope>
    <source>
        <strain evidence="3 4">DSM 24436</strain>
    </source>
</reference>
<evidence type="ECO:0000259" key="2">
    <source>
        <dbReference type="PROSITE" id="PS50943"/>
    </source>
</evidence>
<keyword evidence="4" id="KW-1185">Reference proteome</keyword>
<gene>
    <name evidence="3" type="ORF">JOC49_000973</name>
</gene>
<protein>
    <submittedName>
        <fullName evidence="3">Transcriptional regulator with XRE-family HTH domain</fullName>
    </submittedName>
</protein>
<dbReference type="CDD" id="cd00093">
    <property type="entry name" value="HTH_XRE"/>
    <property type="match status" value="1"/>
</dbReference>
<accession>A0ABS2MPY2</accession>
<evidence type="ECO:0000256" key="1">
    <source>
        <dbReference type="SAM" id="Coils"/>
    </source>
</evidence>
<comment type="caution">
    <text evidence="3">The sequence shown here is derived from an EMBL/GenBank/DDBJ whole genome shotgun (WGS) entry which is preliminary data.</text>
</comment>
<dbReference type="Proteomes" id="UP000767854">
    <property type="component" value="Unassembled WGS sequence"/>
</dbReference>